<feature type="binding site" evidence="14">
    <location>
        <position position="202"/>
    </location>
    <ligand>
        <name>Ca(2+)</name>
        <dbReference type="ChEBI" id="CHEBI:29108"/>
        <label>2</label>
    </ligand>
</feature>
<feature type="binding site" evidence="14">
    <location>
        <position position="211"/>
    </location>
    <ligand>
        <name>Ca(2+)</name>
        <dbReference type="ChEBI" id="CHEBI:29108"/>
        <label>3</label>
    </ligand>
</feature>
<evidence type="ECO:0000256" key="1">
    <source>
        <dbReference type="ARBA" id="ARBA00010370"/>
    </source>
</evidence>
<dbReference type="GO" id="GO:0008270">
    <property type="term" value="F:zinc ion binding"/>
    <property type="evidence" value="ECO:0007669"/>
    <property type="project" value="InterPro"/>
</dbReference>
<feature type="binding site" evidence="14">
    <location>
        <position position="211"/>
    </location>
    <ligand>
        <name>Ca(2+)</name>
        <dbReference type="ChEBI" id="CHEBI:29108"/>
        <label>1</label>
    </ligand>
</feature>
<evidence type="ECO:0000256" key="5">
    <source>
        <dbReference type="ARBA" id="ARBA00022737"/>
    </source>
</evidence>
<comment type="caution">
    <text evidence="20">The sequence shown here is derived from an EMBL/GenBank/DDBJ whole genome shotgun (WGS) entry which is preliminary data.</text>
</comment>
<dbReference type="CDD" id="cd00094">
    <property type="entry name" value="HX"/>
    <property type="match status" value="1"/>
</dbReference>
<evidence type="ECO:0000256" key="9">
    <source>
        <dbReference type="ARBA" id="ARBA00023049"/>
    </source>
</evidence>
<feature type="repeat" description="Hemopexin" evidence="16">
    <location>
        <begin position="460"/>
        <end position="507"/>
    </location>
</feature>
<dbReference type="InterPro" id="IPR018487">
    <property type="entry name" value="Hemopexin-like_repeat"/>
</dbReference>
<feature type="binding site" evidence="14">
    <location>
        <position position="371"/>
    </location>
    <ligand>
        <name>Ca(2+)</name>
        <dbReference type="ChEBI" id="CHEBI:29108"/>
        <label>5</label>
    </ligand>
</feature>
<feature type="modified residue" description="Phosphotyrosine; by PKDCC" evidence="15">
    <location>
        <position position="399"/>
    </location>
</feature>
<dbReference type="Proteomes" id="UP000192578">
    <property type="component" value="Unassembled WGS sequence"/>
</dbReference>
<feature type="binding site" evidence="14">
    <location>
        <position position="464"/>
    </location>
    <ligand>
        <name>Ca(2+)</name>
        <dbReference type="ChEBI" id="CHEBI:29108"/>
        <label>4</label>
    </ligand>
</feature>
<evidence type="ECO:0000256" key="16">
    <source>
        <dbReference type="PROSITE-ProRule" id="PRU01011"/>
    </source>
</evidence>
<dbReference type="GO" id="GO:0005615">
    <property type="term" value="C:extracellular space"/>
    <property type="evidence" value="ECO:0007669"/>
    <property type="project" value="TreeGrafter"/>
</dbReference>
<dbReference type="SMART" id="SM00120">
    <property type="entry name" value="HX"/>
    <property type="match status" value="4"/>
</dbReference>
<dbReference type="Pfam" id="PF00045">
    <property type="entry name" value="Hemopexin"/>
    <property type="match status" value="4"/>
</dbReference>
<keyword evidence="10" id="KW-0865">Zymogen</keyword>
<feature type="binding site" evidence="13">
    <location>
        <position position="238"/>
    </location>
    <ligand>
        <name>Zn(2+)</name>
        <dbReference type="ChEBI" id="CHEBI:29105"/>
        <label>2</label>
        <note>catalytic</note>
    </ligand>
</feature>
<keyword evidence="21" id="KW-1185">Reference proteome</keyword>
<evidence type="ECO:0000256" key="3">
    <source>
        <dbReference type="ARBA" id="ARBA00022723"/>
    </source>
</evidence>
<feature type="binding site" evidence="14">
    <location>
        <position position="417"/>
    </location>
    <ligand>
        <name>Ca(2+)</name>
        <dbReference type="ChEBI" id="CHEBI:29108"/>
        <label>5</label>
    </ligand>
</feature>
<name>A0A1W0XBN1_HYPEX</name>
<dbReference type="InterPro" id="IPR033739">
    <property type="entry name" value="M10A_MMP"/>
</dbReference>
<dbReference type="InterPro" id="IPR021190">
    <property type="entry name" value="Pept_M10A"/>
</dbReference>
<dbReference type="PIRSF" id="PIRSF001191">
    <property type="entry name" value="Peptidase_M10A_matrix"/>
    <property type="match status" value="1"/>
</dbReference>
<dbReference type="AlphaFoldDB" id="A0A1W0XBN1"/>
<keyword evidence="4 18" id="KW-0732">Signal</keyword>
<dbReference type="InterPro" id="IPR036375">
    <property type="entry name" value="Hemopexin-like_dom_sf"/>
</dbReference>
<dbReference type="InterPro" id="IPR000585">
    <property type="entry name" value="Hemopexin-like_dom"/>
</dbReference>
<dbReference type="Gene3D" id="3.40.390.10">
    <property type="entry name" value="Collagenase (Catalytic Domain)"/>
    <property type="match status" value="1"/>
</dbReference>
<evidence type="ECO:0000256" key="18">
    <source>
        <dbReference type="SAM" id="SignalP"/>
    </source>
</evidence>
<keyword evidence="9" id="KW-0482">Metalloprotease</keyword>
<dbReference type="InterPro" id="IPR002477">
    <property type="entry name" value="Peptidoglycan-bd-like"/>
</dbReference>
<keyword evidence="11" id="KW-1015">Disulfide bond</keyword>
<dbReference type="Gene3D" id="2.110.10.10">
    <property type="entry name" value="Hemopexin-like domain"/>
    <property type="match status" value="1"/>
</dbReference>
<feature type="binding site" evidence="14">
    <location>
        <position position="369"/>
    </location>
    <ligand>
        <name>Ca(2+)</name>
        <dbReference type="ChEBI" id="CHEBI:29108"/>
        <label>4</label>
    </ligand>
</feature>
<dbReference type="InterPro" id="IPR001818">
    <property type="entry name" value="Pept_M10_metallopeptidase"/>
</dbReference>
<comment type="cofactor">
    <cofactor evidence="14">
        <name>Zn(2+)</name>
        <dbReference type="ChEBI" id="CHEBI:29105"/>
    </cofactor>
    <text evidence="14">Binds 2 Zn(2+) ions per subunit.</text>
</comment>
<dbReference type="Pfam" id="PF00413">
    <property type="entry name" value="Peptidase_M10"/>
    <property type="match status" value="1"/>
</dbReference>
<dbReference type="GO" id="GO:0031012">
    <property type="term" value="C:extracellular matrix"/>
    <property type="evidence" value="ECO:0007669"/>
    <property type="project" value="InterPro"/>
</dbReference>
<evidence type="ECO:0000313" key="20">
    <source>
        <dbReference type="EMBL" id="OQV24830.1"/>
    </source>
</evidence>
<comment type="cofactor">
    <cofactor evidence="14">
        <name>Ca(2+)</name>
        <dbReference type="ChEBI" id="CHEBI:29108"/>
    </cofactor>
    <text evidence="14">Can bind about 5 Ca(2+) ions per subunit.</text>
</comment>
<dbReference type="PROSITE" id="PS51642">
    <property type="entry name" value="HEMOPEXIN_2"/>
    <property type="match status" value="4"/>
</dbReference>
<reference evidence="21" key="1">
    <citation type="submission" date="2017-01" db="EMBL/GenBank/DDBJ databases">
        <title>Comparative genomics of anhydrobiosis in the tardigrade Hypsibius dujardini.</title>
        <authorList>
            <person name="Yoshida Y."/>
            <person name="Koutsovoulos G."/>
            <person name="Laetsch D."/>
            <person name="Stevens L."/>
            <person name="Kumar S."/>
            <person name="Horikawa D."/>
            <person name="Ishino K."/>
            <person name="Komine S."/>
            <person name="Tomita M."/>
            <person name="Blaxter M."/>
            <person name="Arakawa K."/>
        </authorList>
    </citation>
    <scope>NUCLEOTIDE SEQUENCE [LARGE SCALE GENOMIC DNA]</scope>
    <source>
        <strain evidence="21">Z151</strain>
    </source>
</reference>
<feature type="binding site" evidence="14">
    <location>
        <position position="195"/>
    </location>
    <ligand>
        <name>Zn(2+)</name>
        <dbReference type="ChEBI" id="CHEBI:29105"/>
        <label>1</label>
    </ligand>
</feature>
<comment type="similarity">
    <text evidence="1">Belongs to the peptidase M10A family.</text>
</comment>
<dbReference type="PANTHER" id="PTHR10201:SF291">
    <property type="entry name" value="MATRIX METALLOPROTEINASE 1, ISOFORM C-RELATED"/>
    <property type="match status" value="1"/>
</dbReference>
<feature type="region of interest" description="Disordered" evidence="17">
    <location>
        <begin position="277"/>
        <end position="314"/>
    </location>
</feature>
<dbReference type="PANTHER" id="PTHR10201">
    <property type="entry name" value="MATRIX METALLOPROTEINASE"/>
    <property type="match status" value="1"/>
</dbReference>
<feature type="binding site" description="in inhibited form" evidence="14">
    <location>
        <position position="89"/>
    </location>
    <ligand>
        <name>Zn(2+)</name>
        <dbReference type="ChEBI" id="CHEBI:29105"/>
        <label>2</label>
        <note>catalytic</note>
    </ligand>
</feature>
<feature type="repeat" description="Hemopexin" evidence="16">
    <location>
        <begin position="319"/>
        <end position="364"/>
    </location>
</feature>
<dbReference type="SUPFAM" id="SSF47090">
    <property type="entry name" value="PGBD-like"/>
    <property type="match status" value="1"/>
</dbReference>
<evidence type="ECO:0000256" key="17">
    <source>
        <dbReference type="SAM" id="MobiDB-lite"/>
    </source>
</evidence>
<dbReference type="InterPro" id="IPR021158">
    <property type="entry name" value="Pept_M10A_Zn_BS"/>
</dbReference>
<feature type="region of interest" description="Disordered" evidence="17">
    <location>
        <begin position="87"/>
        <end position="112"/>
    </location>
</feature>
<sequence length="609" mass="68083">MLPSAICVVLILRATCVFGGPLSPINSEPDVQGYLQRFGYLQAPNPETGSLVTHEHFSEAVKQFQSFASLPTTGILDAETKRMMNAPRCGVPDITDEERPTENGQTHRRRRKRFVHQGSKWRVKDLTWSVSQPTSQLTRNDVETQIARAWKLWSDNSDLTFTKSNGGNVHIDIRFAKYEHGDGDSFDGPGKTLAHAFFPQYGGDAHFDDSEPWTVGRYGTNLFQVAAHEFGHSLGLSHSNVKSSLMAPFYRGYDDNLHLDPDDIAAIQGIYGPPRRSGSGWNRLSSQSSTSRRPFDTGSSRKTPVIPPTSESSAAICKSPSIDALTTTSDGKTYAFKDDLYYQLNDYGVEPGYPKKISDDWSGLPANLDAALTWSDGKTFFFKGGKYWRFLNKKALPGYPKLISKGFAGIPNDVDAAFVWSGNSKTYFIKGTKYWRYDSAIETPVSADYPKSLSAWDGLPNHIDAAFQWKNAKTFFFSGNQYYRFNDQRFTVETDYPRQNGPWWFGCGSDSTKDFVDHSVHTHLVEEEQADSADFSDTMNDALAPSQENIFTVVREDKSAAARKHLGHEESQYVSQAQYSNSAPLNTFSASLIFFVTLTAALFHISRCH</sequence>
<evidence type="ECO:0000256" key="7">
    <source>
        <dbReference type="ARBA" id="ARBA00022833"/>
    </source>
</evidence>
<feature type="binding site" evidence="14">
    <location>
        <position position="246"/>
    </location>
    <ligand>
        <name>Zn(2+)</name>
        <dbReference type="ChEBI" id="CHEBI:29105"/>
        <label>2</label>
        <note>catalytic</note>
    </ligand>
</feature>
<proteinExistence type="inferred from homology"/>
<feature type="binding site" evidence="14">
    <location>
        <position position="208"/>
    </location>
    <ligand>
        <name>Ca(2+)</name>
        <dbReference type="ChEBI" id="CHEBI:29108"/>
        <label>3</label>
    </ligand>
</feature>
<evidence type="ECO:0000256" key="10">
    <source>
        <dbReference type="ARBA" id="ARBA00023145"/>
    </source>
</evidence>
<keyword evidence="8 14" id="KW-0106">Calcium</keyword>
<dbReference type="FunFam" id="2.110.10.10:FF:000007">
    <property type="entry name" value="stromelysin-3 isoform X2"/>
    <property type="match status" value="1"/>
</dbReference>
<dbReference type="InterPro" id="IPR006026">
    <property type="entry name" value="Peptidase_Metallo"/>
</dbReference>
<feature type="binding site" evidence="14">
    <location>
        <position position="206"/>
    </location>
    <ligand>
        <name>Zn(2+)</name>
        <dbReference type="ChEBI" id="CHEBI:29105"/>
        <label>1</label>
    </ligand>
</feature>
<feature type="compositionally biased region" description="Polar residues" evidence="17">
    <location>
        <begin position="279"/>
        <end position="302"/>
    </location>
</feature>
<evidence type="ECO:0000259" key="19">
    <source>
        <dbReference type="SMART" id="SM00235"/>
    </source>
</evidence>
<evidence type="ECO:0000256" key="12">
    <source>
        <dbReference type="PIRSR" id="PIRSR001191-1"/>
    </source>
</evidence>
<feature type="binding site" evidence="14">
    <location>
        <position position="323"/>
    </location>
    <ligand>
        <name>Ca(2+)</name>
        <dbReference type="ChEBI" id="CHEBI:29108"/>
        <label>4</label>
    </ligand>
</feature>
<keyword evidence="3 13" id="KW-0479">Metal-binding</keyword>
<evidence type="ECO:0000256" key="8">
    <source>
        <dbReference type="ARBA" id="ARBA00022837"/>
    </source>
</evidence>
<dbReference type="PRINTS" id="PR00138">
    <property type="entry name" value="MATRIXIN"/>
</dbReference>
<feature type="binding site" evidence="13">
    <location>
        <position position="232"/>
    </location>
    <ligand>
        <name>Zn(2+)</name>
        <dbReference type="ChEBI" id="CHEBI:29105"/>
        <label>2</label>
        <note>catalytic</note>
    </ligand>
</feature>
<feature type="binding site" evidence="14">
    <location>
        <position position="180"/>
    </location>
    <ligand>
        <name>Zn(2+)</name>
        <dbReference type="ChEBI" id="CHEBI:29105"/>
        <label>1</label>
    </ligand>
</feature>
<dbReference type="EMBL" id="MTYJ01000005">
    <property type="protein sequence ID" value="OQV24830.1"/>
    <property type="molecule type" value="Genomic_DNA"/>
</dbReference>
<dbReference type="InterPro" id="IPR024079">
    <property type="entry name" value="MetalloPept_cat_dom_sf"/>
</dbReference>
<evidence type="ECO:0000256" key="14">
    <source>
        <dbReference type="PIRSR" id="PIRSR621190-2"/>
    </source>
</evidence>
<keyword evidence="6" id="KW-0378">Hydrolase</keyword>
<feature type="signal peptide" evidence="18">
    <location>
        <begin position="1"/>
        <end position="19"/>
    </location>
</feature>
<dbReference type="PROSITE" id="PS00546">
    <property type="entry name" value="CYSTEINE_SWITCH"/>
    <property type="match status" value="1"/>
</dbReference>
<dbReference type="GO" id="GO:0006508">
    <property type="term" value="P:proteolysis"/>
    <property type="evidence" value="ECO:0007669"/>
    <property type="project" value="UniProtKB-KW"/>
</dbReference>
<protein>
    <submittedName>
        <fullName evidence="20">Matrix metalloproteinase-16</fullName>
    </submittedName>
</protein>
<dbReference type="SUPFAM" id="SSF50923">
    <property type="entry name" value="Hemopexin-like domain"/>
    <property type="match status" value="1"/>
</dbReference>
<evidence type="ECO:0000256" key="4">
    <source>
        <dbReference type="ARBA" id="ARBA00022729"/>
    </source>
</evidence>
<keyword evidence="7 13" id="KW-0862">Zinc</keyword>
<feature type="domain" description="Peptidase metallopeptidase" evidence="19">
    <location>
        <begin position="117"/>
        <end position="273"/>
    </location>
</feature>
<keyword evidence="2" id="KW-0645">Protease</keyword>
<feature type="binding site" evidence="14">
    <location>
        <position position="209"/>
    </location>
    <ligand>
        <name>Ca(2+)</name>
        <dbReference type="ChEBI" id="CHEBI:29108"/>
        <label>1</label>
    </ligand>
</feature>
<organism evidence="20 21">
    <name type="scientific">Hypsibius exemplaris</name>
    <name type="common">Freshwater tardigrade</name>
    <dbReference type="NCBI Taxonomy" id="2072580"/>
    <lineage>
        <taxon>Eukaryota</taxon>
        <taxon>Metazoa</taxon>
        <taxon>Ecdysozoa</taxon>
        <taxon>Tardigrada</taxon>
        <taxon>Eutardigrada</taxon>
        <taxon>Parachela</taxon>
        <taxon>Hypsibioidea</taxon>
        <taxon>Hypsibiidae</taxon>
        <taxon>Hypsibius</taxon>
    </lineage>
</organism>
<feature type="binding site" evidence="14">
    <location>
        <position position="187"/>
    </location>
    <ligand>
        <name>Ca(2+)</name>
        <dbReference type="ChEBI" id="CHEBI:29108"/>
        <label>3</label>
    </ligand>
</feature>
<dbReference type="GO" id="GO:0030198">
    <property type="term" value="P:extracellular matrix organization"/>
    <property type="evidence" value="ECO:0007669"/>
    <property type="project" value="TreeGrafter"/>
</dbReference>
<evidence type="ECO:0000256" key="15">
    <source>
        <dbReference type="PIRSR" id="PIRSR621190-4"/>
    </source>
</evidence>
<evidence type="ECO:0000256" key="13">
    <source>
        <dbReference type="PIRSR" id="PIRSR001191-2"/>
    </source>
</evidence>
<dbReference type="GO" id="GO:0004222">
    <property type="term" value="F:metalloendopeptidase activity"/>
    <property type="evidence" value="ECO:0007669"/>
    <property type="project" value="InterPro"/>
</dbReference>
<keyword evidence="5" id="KW-0677">Repeat</keyword>
<feature type="repeat" description="Hemopexin" evidence="16">
    <location>
        <begin position="365"/>
        <end position="410"/>
    </location>
</feature>
<feature type="binding site" evidence="14">
    <location>
        <position position="182"/>
    </location>
    <ligand>
        <name>Zn(2+)</name>
        <dbReference type="ChEBI" id="CHEBI:29105"/>
        <label>1</label>
    </ligand>
</feature>
<dbReference type="OrthoDB" id="406838at2759"/>
<dbReference type="SMART" id="SM00235">
    <property type="entry name" value="ZnMc"/>
    <property type="match status" value="1"/>
</dbReference>
<dbReference type="FunFam" id="3.40.390.10:FF:000022">
    <property type="entry name" value="Matrix metalloproteinase 1, isoform C"/>
    <property type="match status" value="1"/>
</dbReference>
<dbReference type="GO" id="GO:0030574">
    <property type="term" value="P:collagen catabolic process"/>
    <property type="evidence" value="ECO:0007669"/>
    <property type="project" value="TreeGrafter"/>
</dbReference>
<evidence type="ECO:0000256" key="6">
    <source>
        <dbReference type="ARBA" id="ARBA00022801"/>
    </source>
</evidence>
<feature type="binding site" evidence="14">
    <location>
        <position position="204"/>
    </location>
    <ligand>
        <name>Ca(2+)</name>
        <dbReference type="ChEBI" id="CHEBI:29108"/>
        <label>2</label>
    </ligand>
</feature>
<evidence type="ECO:0000256" key="2">
    <source>
        <dbReference type="ARBA" id="ARBA00022670"/>
    </source>
</evidence>
<dbReference type="Pfam" id="PF01471">
    <property type="entry name" value="PG_binding_1"/>
    <property type="match status" value="1"/>
</dbReference>
<feature type="active site" evidence="12">
    <location>
        <position position="229"/>
    </location>
</feature>
<dbReference type="InterPro" id="IPR018486">
    <property type="entry name" value="Hemopexin_CS"/>
</dbReference>
<feature type="repeat" description="Hemopexin" evidence="16">
    <location>
        <begin position="411"/>
        <end position="459"/>
    </location>
</feature>
<feature type="binding site" evidence="14">
    <location>
        <position position="188"/>
    </location>
    <ligand>
        <name>Ca(2+)</name>
        <dbReference type="ChEBI" id="CHEBI:29108"/>
        <label>3</label>
    </ligand>
</feature>
<gene>
    <name evidence="20" type="ORF">BV898_01418</name>
</gene>
<dbReference type="InterPro" id="IPR036365">
    <property type="entry name" value="PGBD-like_sf"/>
</dbReference>
<feature type="binding site" evidence="13">
    <location>
        <position position="228"/>
    </location>
    <ligand>
        <name>Zn(2+)</name>
        <dbReference type="ChEBI" id="CHEBI:29105"/>
        <label>2</label>
        <note>catalytic</note>
    </ligand>
</feature>
<evidence type="ECO:0000313" key="21">
    <source>
        <dbReference type="Proteomes" id="UP000192578"/>
    </source>
</evidence>
<dbReference type="CDD" id="cd04278">
    <property type="entry name" value="ZnMc_MMP"/>
    <property type="match status" value="1"/>
</dbReference>
<dbReference type="PROSITE" id="PS00024">
    <property type="entry name" value="HEMOPEXIN"/>
    <property type="match status" value="1"/>
</dbReference>
<dbReference type="SUPFAM" id="SSF55486">
    <property type="entry name" value="Metalloproteases ('zincins'), catalytic domain"/>
    <property type="match status" value="1"/>
</dbReference>
<accession>A0A1W0XBN1</accession>
<feature type="chain" id="PRO_5012958260" evidence="18">
    <location>
        <begin position="20"/>
        <end position="609"/>
    </location>
</feature>
<evidence type="ECO:0000256" key="11">
    <source>
        <dbReference type="ARBA" id="ARBA00023157"/>
    </source>
</evidence>